<dbReference type="SMART" id="SM00320">
    <property type="entry name" value="WD40"/>
    <property type="match status" value="4"/>
</dbReference>
<feature type="region of interest" description="Disordered" evidence="1">
    <location>
        <begin position="1"/>
        <end position="57"/>
    </location>
</feature>
<comment type="caution">
    <text evidence="2">The sequence shown here is derived from an EMBL/GenBank/DDBJ whole genome shotgun (WGS) entry which is preliminary data.</text>
</comment>
<dbReference type="PANTHER" id="PTHR14604:SF3">
    <property type="entry name" value="SPERM-ASSOCIATED ANTIGEN 16 PROTEIN"/>
    <property type="match status" value="1"/>
</dbReference>
<dbReference type="InterPro" id="IPR050995">
    <property type="entry name" value="WD-F-box_domain-protein"/>
</dbReference>
<evidence type="ECO:0000256" key="1">
    <source>
        <dbReference type="SAM" id="MobiDB-lite"/>
    </source>
</evidence>
<dbReference type="OrthoDB" id="10264753at2759"/>
<organism evidence="2 3">
    <name type="scientific">Brachionus plicatilis</name>
    <name type="common">Marine rotifer</name>
    <name type="synonym">Brachionus muelleri</name>
    <dbReference type="NCBI Taxonomy" id="10195"/>
    <lineage>
        <taxon>Eukaryota</taxon>
        <taxon>Metazoa</taxon>
        <taxon>Spiralia</taxon>
        <taxon>Gnathifera</taxon>
        <taxon>Rotifera</taxon>
        <taxon>Eurotatoria</taxon>
        <taxon>Monogononta</taxon>
        <taxon>Pseudotrocha</taxon>
        <taxon>Ploima</taxon>
        <taxon>Brachionidae</taxon>
        <taxon>Brachionus</taxon>
    </lineage>
</organism>
<dbReference type="AlphaFoldDB" id="A0A3M7T4Y9"/>
<dbReference type="EMBL" id="REGN01000283">
    <property type="protein sequence ID" value="RNA43061.1"/>
    <property type="molecule type" value="Genomic_DNA"/>
</dbReference>
<feature type="compositionally biased region" description="Basic and acidic residues" evidence="1">
    <location>
        <begin position="1"/>
        <end position="11"/>
    </location>
</feature>
<dbReference type="Pfam" id="PF00400">
    <property type="entry name" value="WD40"/>
    <property type="match status" value="1"/>
</dbReference>
<evidence type="ECO:0000313" key="3">
    <source>
        <dbReference type="Proteomes" id="UP000276133"/>
    </source>
</evidence>
<protein>
    <submittedName>
        <fullName evidence="2">Peptidylprolyl isomerase domain and WD repeat-containing 1</fullName>
        <ecNumber evidence="2">5.2.1.8</ecNumber>
    </submittedName>
</protein>
<dbReference type="SUPFAM" id="SSF50978">
    <property type="entry name" value="WD40 repeat-like"/>
    <property type="match status" value="1"/>
</dbReference>
<dbReference type="STRING" id="10195.A0A3M7T4Y9"/>
<dbReference type="InterPro" id="IPR001680">
    <property type="entry name" value="WD40_rpt"/>
</dbReference>
<accession>A0A3M7T4Y9</accession>
<feature type="non-terminal residue" evidence="2">
    <location>
        <position position="452"/>
    </location>
</feature>
<gene>
    <name evidence="2" type="ORF">BpHYR1_054307</name>
</gene>
<sequence length="452" mass="52531">MNDPSAKRPLNDSDESEDEWVGPKQSENDQEQEEEIGQAVESELDKEAKKREIKKRKNQELEKIHIENLPGSENYEKSYMHRDTITHLVVTITDFIITGSSDGHVKFWKKQDEGIEFVKHFRTHLSMLMGMTDNFNGTLMCTISLDKSLKVFDIINFDMINMIRLDFVPFACSFIHADRDPVATICVSEKDKPVLRIFDARGNNQPLHIVEKLHYQPVHLIKFNPVYEIVVSTDKNGMLEYWSSSVNEYKFPKNVSFESKMETDLYEFVKVKTIIINIAFNKSGKKMAILSRDRKIRLFDFLSGKIINTIDESLDQYSALQQHSQQMGNMEFGRRMAMEKDIERNEATFFQNLIFDESGIFLIYGTLMGIKIFNIETMETVKYLGKLENARFLNVGLFQGITNKPKAILSMEMKASNNPALQVIKYDPTIFCTAYKKNRFYLFTKREPEDIK</sequence>
<dbReference type="EC" id="5.2.1.8" evidence="2"/>
<proteinExistence type="predicted"/>
<dbReference type="InterPro" id="IPR036322">
    <property type="entry name" value="WD40_repeat_dom_sf"/>
</dbReference>
<evidence type="ECO:0000313" key="2">
    <source>
        <dbReference type="EMBL" id="RNA43061.1"/>
    </source>
</evidence>
<dbReference type="InterPro" id="IPR015943">
    <property type="entry name" value="WD40/YVTN_repeat-like_dom_sf"/>
</dbReference>
<dbReference type="GO" id="GO:0003755">
    <property type="term" value="F:peptidyl-prolyl cis-trans isomerase activity"/>
    <property type="evidence" value="ECO:0007669"/>
    <property type="project" value="UniProtKB-EC"/>
</dbReference>
<keyword evidence="3" id="KW-1185">Reference proteome</keyword>
<keyword evidence="2" id="KW-0413">Isomerase</keyword>
<name>A0A3M7T4Y9_BRAPC</name>
<reference evidence="2 3" key="1">
    <citation type="journal article" date="2018" name="Sci. Rep.">
        <title>Genomic signatures of local adaptation to the degree of environmental predictability in rotifers.</title>
        <authorList>
            <person name="Franch-Gras L."/>
            <person name="Hahn C."/>
            <person name="Garcia-Roger E.M."/>
            <person name="Carmona M.J."/>
            <person name="Serra M."/>
            <person name="Gomez A."/>
        </authorList>
    </citation>
    <scope>NUCLEOTIDE SEQUENCE [LARGE SCALE GENOMIC DNA]</scope>
    <source>
        <strain evidence="2">HYR1</strain>
    </source>
</reference>
<dbReference type="Gene3D" id="2.130.10.10">
    <property type="entry name" value="YVTN repeat-like/Quinoprotein amine dehydrogenase"/>
    <property type="match status" value="1"/>
</dbReference>
<dbReference type="PANTHER" id="PTHR14604">
    <property type="entry name" value="WD40 REPEAT PF20"/>
    <property type="match status" value="1"/>
</dbReference>
<dbReference type="Proteomes" id="UP000276133">
    <property type="component" value="Unassembled WGS sequence"/>
</dbReference>